<sequence>MVKCVLSCVECFFDLCPMEKTIFLKDVLQEMKKLDILKNPIPFSLKVRQYNRQNKSGGKIKSYENVTLLQQPQKTDKIAVKNPNHWENKTRNIKLANKKIEKINILFIIEFNGRKVVY</sequence>
<reference evidence="1 2" key="1">
    <citation type="submission" date="2015-01" db="EMBL/GenBank/DDBJ databases">
        <authorList>
            <person name="Xiang T."/>
            <person name="Song Y."/>
            <person name="Huang L."/>
            <person name="Wang B."/>
            <person name="Wu P."/>
        </authorList>
    </citation>
    <scope>NUCLEOTIDE SEQUENCE [LARGE SCALE GENOMIC DNA]</scope>
    <source>
        <strain evidence="1 2">CcD93</strain>
    </source>
</reference>
<dbReference type="EMBL" id="CDOL01000283">
    <property type="protein sequence ID" value="CEN54420.1"/>
    <property type="molecule type" value="Genomic_DNA"/>
</dbReference>
<name>A0A0B7IRF6_9FLAO</name>
<dbReference type="Proteomes" id="UP000038200">
    <property type="component" value="Unassembled WGS sequence"/>
</dbReference>
<proteinExistence type="predicted"/>
<organism evidence="1 2">
    <name type="scientific">Capnocytophaga canis</name>
    <dbReference type="NCBI Taxonomy" id="1848903"/>
    <lineage>
        <taxon>Bacteria</taxon>
        <taxon>Pseudomonadati</taxon>
        <taxon>Bacteroidota</taxon>
        <taxon>Flavobacteriia</taxon>
        <taxon>Flavobacteriales</taxon>
        <taxon>Flavobacteriaceae</taxon>
        <taxon>Capnocytophaga</taxon>
    </lineage>
</organism>
<protein>
    <submittedName>
        <fullName evidence="1">Uncharacterized protein</fullName>
    </submittedName>
</protein>
<evidence type="ECO:0000313" key="1">
    <source>
        <dbReference type="EMBL" id="CEN54420.1"/>
    </source>
</evidence>
<gene>
    <name evidence="1" type="ORF">CCAND93_90004</name>
</gene>
<accession>A0A0B7IRF6</accession>
<evidence type="ECO:0000313" key="2">
    <source>
        <dbReference type="Proteomes" id="UP000038200"/>
    </source>
</evidence>
<dbReference type="AlphaFoldDB" id="A0A0B7IRF6"/>